<reference evidence="1 2" key="1">
    <citation type="journal article" date="2012" name="J. Bacteriol.">
        <title>Complete genome sequence of the broad-host-range strain Sinorhizobium fredii USDA257.</title>
        <authorList>
            <person name="Schuldes J."/>
            <person name="Rodriguez Orbegoso M."/>
            <person name="Schmeisser C."/>
            <person name="Krishnan H.B."/>
            <person name="Daniel R."/>
            <person name="Streit W.R."/>
        </authorList>
    </citation>
    <scope>NUCLEOTIDE SEQUENCE [LARGE SCALE GENOMIC DNA]</scope>
    <source>
        <strain evidence="1 2">USDA 257</strain>
    </source>
</reference>
<dbReference type="EMBL" id="CP003563">
    <property type="protein sequence ID" value="AFL48795.1"/>
    <property type="molecule type" value="Genomic_DNA"/>
</dbReference>
<evidence type="ECO:0000313" key="1">
    <source>
        <dbReference type="EMBL" id="AFL48795.1"/>
    </source>
</evidence>
<name>I3WYT9_SINF2</name>
<dbReference type="PATRIC" id="fig|1185652.3.peg.203"/>
<dbReference type="AlphaFoldDB" id="I3WYT9"/>
<dbReference type="HOGENOM" id="CLU_3205320_0_0_5"/>
<evidence type="ECO:0000313" key="2">
    <source>
        <dbReference type="Proteomes" id="UP000006180"/>
    </source>
</evidence>
<dbReference type="Proteomes" id="UP000006180">
    <property type="component" value="Chromosome"/>
</dbReference>
<dbReference type="KEGG" id="sfd:USDA257_c01950"/>
<organism evidence="1 2">
    <name type="scientific">Sinorhizobium fredii (strain USDA 257)</name>
    <dbReference type="NCBI Taxonomy" id="1185652"/>
    <lineage>
        <taxon>Bacteria</taxon>
        <taxon>Pseudomonadati</taxon>
        <taxon>Pseudomonadota</taxon>
        <taxon>Alphaproteobacteria</taxon>
        <taxon>Hyphomicrobiales</taxon>
        <taxon>Rhizobiaceae</taxon>
        <taxon>Sinorhizobium/Ensifer group</taxon>
        <taxon>Sinorhizobium</taxon>
    </lineage>
</organism>
<protein>
    <submittedName>
        <fullName evidence="1">Uncharacterized protein</fullName>
    </submittedName>
</protein>
<accession>I3WYT9</accession>
<sequence length="45" mass="4770">MRHPCSRSNVTRAFAGNASGGEWLPETCLKHGGAESYQYAGCGDP</sequence>
<gene>
    <name evidence="1" type="ORF">USDA257_c01950</name>
</gene>
<proteinExistence type="predicted"/>